<reference evidence="2 3" key="1">
    <citation type="journal article" date="2010" name="Stand. Genomic Sci.">
        <title>Complete genome sequence of Denitrovibrio acetiphilus type strain (N2460).</title>
        <authorList>
            <person name="Kiss H."/>
            <person name="Lang E."/>
            <person name="Lapidus A."/>
            <person name="Copeland A."/>
            <person name="Nolan M."/>
            <person name="Glavina Del Rio T."/>
            <person name="Chen F."/>
            <person name="Lucas S."/>
            <person name="Tice H."/>
            <person name="Cheng J.F."/>
            <person name="Han C."/>
            <person name="Goodwin L."/>
            <person name="Pitluck S."/>
            <person name="Liolios K."/>
            <person name="Pati A."/>
            <person name="Ivanova N."/>
            <person name="Mavromatis K."/>
            <person name="Chen A."/>
            <person name="Palaniappan K."/>
            <person name="Land M."/>
            <person name="Hauser L."/>
            <person name="Chang Y.J."/>
            <person name="Jeffries C.D."/>
            <person name="Detter J.C."/>
            <person name="Brettin T."/>
            <person name="Spring S."/>
            <person name="Rohde M."/>
            <person name="Goker M."/>
            <person name="Woyke T."/>
            <person name="Bristow J."/>
            <person name="Eisen J.A."/>
            <person name="Markowitz V."/>
            <person name="Hugenholtz P."/>
            <person name="Kyrpides N.C."/>
            <person name="Klenk H.P."/>
        </authorList>
    </citation>
    <scope>NUCLEOTIDE SEQUENCE [LARGE SCALE GENOMIC DNA]</scope>
    <source>
        <strain evidence="3">DSM 12809 / NBRC 114555 / N2460</strain>
    </source>
</reference>
<dbReference type="Pfam" id="PF13649">
    <property type="entry name" value="Methyltransf_25"/>
    <property type="match status" value="1"/>
</dbReference>
<dbReference type="GO" id="GO:0032259">
    <property type="term" value="P:methylation"/>
    <property type="evidence" value="ECO:0007669"/>
    <property type="project" value="UniProtKB-KW"/>
</dbReference>
<evidence type="ECO:0000313" key="2">
    <source>
        <dbReference type="EMBL" id="ADD68362.1"/>
    </source>
</evidence>
<dbReference type="SUPFAM" id="SSF53335">
    <property type="entry name" value="S-adenosyl-L-methionine-dependent methyltransferases"/>
    <property type="match status" value="1"/>
</dbReference>
<dbReference type="PaxDb" id="522772-Dacet_1595"/>
<dbReference type="eggNOG" id="COG2227">
    <property type="taxonomic scope" value="Bacteria"/>
</dbReference>
<evidence type="ECO:0000259" key="1">
    <source>
        <dbReference type="Pfam" id="PF13649"/>
    </source>
</evidence>
<dbReference type="RefSeq" id="WP_013010876.1">
    <property type="nucleotide sequence ID" value="NC_013943.1"/>
</dbReference>
<dbReference type="InParanoid" id="D4H8L3"/>
<keyword evidence="2" id="KW-0808">Transferase</keyword>
<proteinExistence type="predicted"/>
<dbReference type="InterPro" id="IPR029063">
    <property type="entry name" value="SAM-dependent_MTases_sf"/>
</dbReference>
<sequence length="254" mass="29240">MLRQKTTKFNMAEKWNKRAATYPRFKDETTGFEDSVIEMIQEKGVPLKGKTILDIGCGTGRYTLRLAKIAKDVTGTDISEDMLAIMDADARDEGLSNLKSIRVNWKEYTTDERWDVTFCTITPAVKTPEDFAKMVDYALENVVFLGWHGRVEPEMVMNVYAKFGIAPMKLDFADSFIKWLDENKLNYTHTPMTDEWERHRSIEEMVEKLADEIREYNVEPDNAVIRAELEKYSEDGVNLAYATIVNLGLIIVKK</sequence>
<name>D4H8L3_DENA2</name>
<dbReference type="Proteomes" id="UP000002012">
    <property type="component" value="Chromosome"/>
</dbReference>
<keyword evidence="3" id="KW-1185">Reference proteome</keyword>
<dbReference type="AlphaFoldDB" id="D4H8L3"/>
<dbReference type="CDD" id="cd02440">
    <property type="entry name" value="AdoMet_MTases"/>
    <property type="match status" value="1"/>
</dbReference>
<organism evidence="2 3">
    <name type="scientific">Denitrovibrio acetiphilus (strain DSM 12809 / NBRC 114555 / N2460)</name>
    <dbReference type="NCBI Taxonomy" id="522772"/>
    <lineage>
        <taxon>Bacteria</taxon>
        <taxon>Pseudomonadati</taxon>
        <taxon>Deferribacterota</taxon>
        <taxon>Deferribacteres</taxon>
        <taxon>Deferribacterales</taxon>
        <taxon>Geovibrionaceae</taxon>
        <taxon>Denitrovibrio</taxon>
    </lineage>
</organism>
<keyword evidence="2" id="KW-0489">Methyltransferase</keyword>
<accession>D4H8L3</accession>
<feature type="domain" description="Methyltransferase" evidence="1">
    <location>
        <begin position="52"/>
        <end position="134"/>
    </location>
</feature>
<dbReference type="InterPro" id="IPR041698">
    <property type="entry name" value="Methyltransf_25"/>
</dbReference>
<protein>
    <submittedName>
        <fullName evidence="2">Tellurite resistance methyltransferase, TehB, core</fullName>
    </submittedName>
</protein>
<dbReference type="EMBL" id="CP001968">
    <property type="protein sequence ID" value="ADD68362.1"/>
    <property type="molecule type" value="Genomic_DNA"/>
</dbReference>
<dbReference type="KEGG" id="dap:Dacet_1595"/>
<gene>
    <name evidence="2" type="ordered locus">Dacet_1595</name>
</gene>
<dbReference type="GO" id="GO:0008168">
    <property type="term" value="F:methyltransferase activity"/>
    <property type="evidence" value="ECO:0007669"/>
    <property type="project" value="UniProtKB-KW"/>
</dbReference>
<dbReference type="Gene3D" id="3.40.50.150">
    <property type="entry name" value="Vaccinia Virus protein VP39"/>
    <property type="match status" value="1"/>
</dbReference>
<evidence type="ECO:0000313" key="3">
    <source>
        <dbReference type="Proteomes" id="UP000002012"/>
    </source>
</evidence>
<dbReference type="STRING" id="522772.Dacet_1595"/>
<dbReference type="OrthoDB" id="9790700at2"/>
<dbReference type="HOGENOM" id="CLU_060275_3_0_0"/>